<evidence type="ECO:0000313" key="1">
    <source>
        <dbReference type="EMBL" id="UJO22407.1"/>
    </source>
</evidence>
<name>A0A9Q8UU36_PASFU</name>
<dbReference type="GeneID" id="71989505"/>
<evidence type="ECO:0000313" key="2">
    <source>
        <dbReference type="Proteomes" id="UP000756132"/>
    </source>
</evidence>
<dbReference type="EMBL" id="CP090171">
    <property type="protein sequence ID" value="UJO22407.1"/>
    <property type="molecule type" value="Genomic_DNA"/>
</dbReference>
<dbReference type="KEGG" id="ffu:CLAFUR5_09627"/>
<dbReference type="RefSeq" id="XP_047766773.1">
    <property type="nucleotide sequence ID" value="XM_047908775.1"/>
</dbReference>
<organism evidence="1 2">
    <name type="scientific">Passalora fulva</name>
    <name type="common">Tomato leaf mold</name>
    <name type="synonym">Cladosporium fulvum</name>
    <dbReference type="NCBI Taxonomy" id="5499"/>
    <lineage>
        <taxon>Eukaryota</taxon>
        <taxon>Fungi</taxon>
        <taxon>Dikarya</taxon>
        <taxon>Ascomycota</taxon>
        <taxon>Pezizomycotina</taxon>
        <taxon>Dothideomycetes</taxon>
        <taxon>Dothideomycetidae</taxon>
        <taxon>Mycosphaerellales</taxon>
        <taxon>Mycosphaerellaceae</taxon>
        <taxon>Fulvia</taxon>
    </lineage>
</organism>
<dbReference type="Proteomes" id="UP000756132">
    <property type="component" value="Chromosome 9"/>
</dbReference>
<proteinExistence type="predicted"/>
<dbReference type="AlphaFoldDB" id="A0A9Q8UU36"/>
<gene>
    <name evidence="1" type="ORF">CLAFUR5_09627</name>
</gene>
<reference evidence="1" key="2">
    <citation type="journal article" date="2022" name="Microb. Genom.">
        <title>A chromosome-scale genome assembly of the tomato pathogen Cladosporium fulvum reveals a compartmentalized genome architecture and the presence of a dispensable chromosome.</title>
        <authorList>
            <person name="Zaccaron A.Z."/>
            <person name="Chen L.H."/>
            <person name="Samaras A."/>
            <person name="Stergiopoulos I."/>
        </authorList>
    </citation>
    <scope>NUCLEOTIDE SEQUENCE</scope>
    <source>
        <strain evidence="1">Race5_Kim</strain>
    </source>
</reference>
<protein>
    <submittedName>
        <fullName evidence="1">Uncharacterized protein</fullName>
    </submittedName>
</protein>
<accession>A0A9Q8UU36</accession>
<keyword evidence="2" id="KW-1185">Reference proteome</keyword>
<reference evidence="1" key="1">
    <citation type="submission" date="2021-12" db="EMBL/GenBank/DDBJ databases">
        <authorList>
            <person name="Zaccaron A."/>
            <person name="Stergiopoulos I."/>
        </authorList>
    </citation>
    <scope>NUCLEOTIDE SEQUENCE</scope>
    <source>
        <strain evidence="1">Race5_Kim</strain>
    </source>
</reference>
<sequence length="86" mass="9850">MPVATSVQRALAQRYAEAWVREGDGYWILDLNIPENIERYSRCPPVIHDGSLAHDELHKHNVKSSGAIWYHETHPYVTPNIARTEA</sequence>